<evidence type="ECO:0000313" key="2">
    <source>
        <dbReference type="EMBL" id="GAA1222179.1"/>
    </source>
</evidence>
<evidence type="ECO:0000313" key="3">
    <source>
        <dbReference type="Proteomes" id="UP001500037"/>
    </source>
</evidence>
<dbReference type="RefSeq" id="WP_344439723.1">
    <property type="nucleotide sequence ID" value="NZ_BAAALF010000010.1"/>
</dbReference>
<name>A0ABN1VW01_9ACTN</name>
<feature type="domain" description="SnoaL-like" evidence="1">
    <location>
        <begin position="11"/>
        <end position="119"/>
    </location>
</feature>
<keyword evidence="3" id="KW-1185">Reference proteome</keyword>
<dbReference type="Pfam" id="PF12680">
    <property type="entry name" value="SnoaL_2"/>
    <property type="match status" value="1"/>
</dbReference>
<proteinExistence type="predicted"/>
<gene>
    <name evidence="2" type="ORF">GCM10009665_10490</name>
</gene>
<comment type="caution">
    <text evidence="2">The sequence shown here is derived from an EMBL/GenBank/DDBJ whole genome shotgun (WGS) entry which is preliminary data.</text>
</comment>
<dbReference type="EMBL" id="BAAALF010000010">
    <property type="protein sequence ID" value="GAA1222179.1"/>
    <property type="molecule type" value="Genomic_DNA"/>
</dbReference>
<dbReference type="InterPro" id="IPR032710">
    <property type="entry name" value="NTF2-like_dom_sf"/>
</dbReference>
<reference evidence="2 3" key="1">
    <citation type="journal article" date="2019" name="Int. J. Syst. Evol. Microbiol.">
        <title>The Global Catalogue of Microorganisms (GCM) 10K type strain sequencing project: providing services to taxonomists for standard genome sequencing and annotation.</title>
        <authorList>
            <consortium name="The Broad Institute Genomics Platform"/>
            <consortium name="The Broad Institute Genome Sequencing Center for Infectious Disease"/>
            <person name="Wu L."/>
            <person name="Ma J."/>
        </authorList>
    </citation>
    <scope>NUCLEOTIDE SEQUENCE [LARGE SCALE GENOMIC DNA]</scope>
    <source>
        <strain evidence="2 3">JCM 13004</strain>
    </source>
</reference>
<dbReference type="PANTHER" id="PTHR41252">
    <property type="entry name" value="BLR2505 PROTEIN"/>
    <property type="match status" value="1"/>
</dbReference>
<protein>
    <recommendedName>
        <fullName evidence="1">SnoaL-like domain-containing protein</fullName>
    </recommendedName>
</protein>
<dbReference type="SUPFAM" id="SSF54427">
    <property type="entry name" value="NTF2-like"/>
    <property type="match status" value="1"/>
</dbReference>
<accession>A0ABN1VW01</accession>
<sequence>MSAESNTATVKSIYEAFGRGDARTILDALSDDVDWATETTSTAAPWYGPHQGKAEVGAFFEQYGSSVETDEFMPTSFAANDSEVLTVVRLRARVRATGQPVTMDLHHRFTFRDGKVVHYRGSEDTAQVAAAFGA</sequence>
<dbReference type="Proteomes" id="UP001500037">
    <property type="component" value="Unassembled WGS sequence"/>
</dbReference>
<dbReference type="PANTHER" id="PTHR41252:SF1">
    <property type="entry name" value="BLR2505 PROTEIN"/>
    <property type="match status" value="1"/>
</dbReference>
<dbReference type="Gene3D" id="3.10.450.50">
    <property type="match status" value="1"/>
</dbReference>
<evidence type="ECO:0000259" key="1">
    <source>
        <dbReference type="Pfam" id="PF12680"/>
    </source>
</evidence>
<dbReference type="InterPro" id="IPR037401">
    <property type="entry name" value="SnoaL-like"/>
</dbReference>
<organism evidence="2 3">
    <name type="scientific">Kitasatospora nipponensis</name>
    <dbReference type="NCBI Taxonomy" id="258049"/>
    <lineage>
        <taxon>Bacteria</taxon>
        <taxon>Bacillati</taxon>
        <taxon>Actinomycetota</taxon>
        <taxon>Actinomycetes</taxon>
        <taxon>Kitasatosporales</taxon>
        <taxon>Streptomycetaceae</taxon>
        <taxon>Kitasatospora</taxon>
    </lineage>
</organism>